<dbReference type="Gene3D" id="3.20.20.370">
    <property type="entry name" value="Glycoside hydrolase/deacetylase"/>
    <property type="match status" value="1"/>
</dbReference>
<dbReference type="EMBL" id="CP113517">
    <property type="protein sequence ID" value="WAR46161.1"/>
    <property type="molecule type" value="Genomic_DNA"/>
</dbReference>
<accession>A0ABY7GNS7</accession>
<feature type="domain" description="NodB homology" evidence="3">
    <location>
        <begin position="63"/>
        <end position="262"/>
    </location>
</feature>
<dbReference type="PROSITE" id="PS51677">
    <property type="entry name" value="NODB"/>
    <property type="match status" value="1"/>
</dbReference>
<evidence type="ECO:0000256" key="2">
    <source>
        <dbReference type="ARBA" id="ARBA00022729"/>
    </source>
</evidence>
<sequence length="262" mass="30475">MNRFIILMYHMISKPESELEIKYACPPDVFENHMSKLRHENFNLVSLKTIDNHINSGAAIPKNAIAITLDDGFEDNYTNAYPILKKYNIPATVFLTTGHLGASNNWMTKRGFPLRNLLNWDQIKEMSKNDIIFGAHTVNHPALPELDIERAYQEIKESKKTIEQELGRECNYFAYPFGLFSDQNRMQVRDCGFSLACSTRSGFNTAARDPFLLHRIEVYGNDPWWKLKQKMTFGINDASYSFPIKYYASRLMHRFFHEDTKP</sequence>
<dbReference type="CDD" id="cd10918">
    <property type="entry name" value="CE4_NodB_like_5s_6s"/>
    <property type="match status" value="1"/>
</dbReference>
<protein>
    <submittedName>
        <fullName evidence="4">Polysaccharide deacetylase family protein</fullName>
    </submittedName>
</protein>
<dbReference type="InterPro" id="IPR002509">
    <property type="entry name" value="NODB_dom"/>
</dbReference>
<evidence type="ECO:0000313" key="5">
    <source>
        <dbReference type="Proteomes" id="UP001162780"/>
    </source>
</evidence>
<dbReference type="InterPro" id="IPR011330">
    <property type="entry name" value="Glyco_hydro/deAcase_b/a-brl"/>
</dbReference>
<keyword evidence="5" id="KW-1185">Reference proteome</keyword>
<dbReference type="SUPFAM" id="SSF88713">
    <property type="entry name" value="Glycoside hydrolase/deacetylase"/>
    <property type="match status" value="1"/>
</dbReference>
<evidence type="ECO:0000256" key="1">
    <source>
        <dbReference type="ARBA" id="ARBA00004613"/>
    </source>
</evidence>
<reference evidence="4" key="1">
    <citation type="submission" date="2022-11" db="EMBL/GenBank/DDBJ databases">
        <title>Methylomonas rapida sp. nov., Carotenoid-Producing Obligate Methanotrophs with High Growth Characteristics and Biotechnological Potential.</title>
        <authorList>
            <person name="Tikhonova E.N."/>
            <person name="Suleimanov R.Z."/>
            <person name="Miroshnikov K."/>
            <person name="Oshkin I.Y."/>
            <person name="Belova S.E."/>
            <person name="Danilova O.V."/>
            <person name="Ashikhmin A."/>
            <person name="Konopkin A."/>
            <person name="But S.Y."/>
            <person name="Khmelenina V.N."/>
            <person name="Kuznetsov N."/>
            <person name="Pimenov N.V."/>
            <person name="Dedysh S.N."/>
        </authorList>
    </citation>
    <scope>NUCLEOTIDE SEQUENCE</scope>
    <source>
        <strain evidence="4">MP1</strain>
    </source>
</reference>
<dbReference type="Proteomes" id="UP001162780">
    <property type="component" value="Chromosome"/>
</dbReference>
<proteinExistence type="predicted"/>
<comment type="subcellular location">
    <subcellularLocation>
        <location evidence="1">Secreted</location>
    </subcellularLocation>
</comment>
<keyword evidence="2" id="KW-0732">Signal</keyword>
<gene>
    <name evidence="4" type="ORF">NM686_006490</name>
</gene>
<dbReference type="Pfam" id="PF01522">
    <property type="entry name" value="Polysacc_deac_1"/>
    <property type="match status" value="1"/>
</dbReference>
<dbReference type="PANTHER" id="PTHR34216">
    <property type="match status" value="1"/>
</dbReference>
<evidence type="ECO:0000313" key="4">
    <source>
        <dbReference type="EMBL" id="WAR46161.1"/>
    </source>
</evidence>
<dbReference type="RefSeq" id="WP_255187066.1">
    <property type="nucleotide sequence ID" value="NZ_CP113517.1"/>
</dbReference>
<evidence type="ECO:0000259" key="3">
    <source>
        <dbReference type="PROSITE" id="PS51677"/>
    </source>
</evidence>
<dbReference type="InterPro" id="IPR051398">
    <property type="entry name" value="Polysacch_Deacetylase"/>
</dbReference>
<name>A0ABY7GNS7_9GAMM</name>
<organism evidence="4 5">
    <name type="scientific">Methylomonas rapida</name>
    <dbReference type="NCBI Taxonomy" id="2963939"/>
    <lineage>
        <taxon>Bacteria</taxon>
        <taxon>Pseudomonadati</taxon>
        <taxon>Pseudomonadota</taxon>
        <taxon>Gammaproteobacteria</taxon>
        <taxon>Methylococcales</taxon>
        <taxon>Methylococcaceae</taxon>
        <taxon>Methylomonas</taxon>
    </lineage>
</organism>
<dbReference type="PANTHER" id="PTHR34216:SF3">
    <property type="entry name" value="POLY-BETA-1,6-N-ACETYL-D-GLUCOSAMINE N-DEACETYLASE"/>
    <property type="match status" value="1"/>
</dbReference>